<name>A0A195CSR2_9HYME</name>
<dbReference type="PANTHER" id="PTHR21143:SF133">
    <property type="entry name" value="GUSTATORY AND PHEROMONE RECEPTOR 32A-RELATED"/>
    <property type="match status" value="1"/>
</dbReference>
<proteinExistence type="inferred from homology"/>
<evidence type="ECO:0000256" key="6">
    <source>
        <dbReference type="ARBA" id="ARBA00023170"/>
    </source>
</evidence>
<comment type="subcellular location">
    <subcellularLocation>
        <location evidence="1 8">Cell membrane</location>
        <topology evidence="1 8">Multi-pass membrane protein</topology>
    </subcellularLocation>
</comment>
<dbReference type="PANTHER" id="PTHR21143">
    <property type="entry name" value="INVERTEBRATE GUSTATORY RECEPTOR"/>
    <property type="match status" value="1"/>
</dbReference>
<comment type="function">
    <text evidence="8">Gustatory receptor which mediates acceptance or avoidance behavior, depending on its substrates.</text>
</comment>
<evidence type="ECO:0000256" key="4">
    <source>
        <dbReference type="ARBA" id="ARBA00022989"/>
    </source>
</evidence>
<feature type="transmembrane region" description="Helical" evidence="8">
    <location>
        <begin position="349"/>
        <end position="371"/>
    </location>
</feature>
<keyword evidence="2 8" id="KW-1003">Cell membrane</keyword>
<dbReference type="GO" id="GO:0050909">
    <property type="term" value="P:sensory perception of taste"/>
    <property type="evidence" value="ECO:0007669"/>
    <property type="project" value="InterPro"/>
</dbReference>
<keyword evidence="3 8" id="KW-0812">Transmembrane</keyword>
<comment type="caution">
    <text evidence="8">Lacks conserved residue(s) required for the propagation of feature annotation.</text>
</comment>
<accession>A0A195CSR2</accession>
<organism evidence="9 10">
    <name type="scientific">Cyphomyrmex costatus</name>
    <dbReference type="NCBI Taxonomy" id="456900"/>
    <lineage>
        <taxon>Eukaryota</taxon>
        <taxon>Metazoa</taxon>
        <taxon>Ecdysozoa</taxon>
        <taxon>Arthropoda</taxon>
        <taxon>Hexapoda</taxon>
        <taxon>Insecta</taxon>
        <taxon>Pterygota</taxon>
        <taxon>Neoptera</taxon>
        <taxon>Endopterygota</taxon>
        <taxon>Hymenoptera</taxon>
        <taxon>Apocrita</taxon>
        <taxon>Aculeata</taxon>
        <taxon>Formicoidea</taxon>
        <taxon>Formicidae</taxon>
        <taxon>Myrmicinae</taxon>
        <taxon>Cyphomyrmex</taxon>
    </lineage>
</organism>
<dbReference type="EMBL" id="KQ977305">
    <property type="protein sequence ID" value="KYN03748.1"/>
    <property type="molecule type" value="Genomic_DNA"/>
</dbReference>
<gene>
    <name evidence="9" type="ORF">ALC62_05444</name>
</gene>
<dbReference type="GO" id="GO:0007165">
    <property type="term" value="P:signal transduction"/>
    <property type="evidence" value="ECO:0007669"/>
    <property type="project" value="UniProtKB-KW"/>
</dbReference>
<feature type="transmembrane region" description="Helical" evidence="8">
    <location>
        <begin position="7"/>
        <end position="30"/>
    </location>
</feature>
<feature type="transmembrane region" description="Helical" evidence="8">
    <location>
        <begin position="277"/>
        <end position="296"/>
    </location>
</feature>
<dbReference type="Pfam" id="PF08395">
    <property type="entry name" value="7tm_7"/>
    <property type="match status" value="1"/>
</dbReference>
<evidence type="ECO:0000256" key="8">
    <source>
        <dbReference type="RuleBase" id="RU363108"/>
    </source>
</evidence>
<keyword evidence="10" id="KW-1185">Reference proteome</keyword>
<evidence type="ECO:0000256" key="5">
    <source>
        <dbReference type="ARBA" id="ARBA00023136"/>
    </source>
</evidence>
<evidence type="ECO:0000256" key="2">
    <source>
        <dbReference type="ARBA" id="ARBA00022475"/>
    </source>
</evidence>
<evidence type="ECO:0000256" key="7">
    <source>
        <dbReference type="ARBA" id="ARBA00023224"/>
    </source>
</evidence>
<dbReference type="GO" id="GO:0030424">
    <property type="term" value="C:axon"/>
    <property type="evidence" value="ECO:0007669"/>
    <property type="project" value="TreeGrafter"/>
</dbReference>
<dbReference type="AlphaFoldDB" id="A0A195CSR2"/>
<sequence length="434" mass="50451">MKKIWQLLYATDFQSLMDPCFFFCGILGIFPYKINGSNFEISKPRYILIFISQIFSFRDVTRSFENLCFFTFGGLMAIATYILSKPRMDLLQTILKISSKLPMESYEKLSRWIHVKDIFGVIMLIVQEYMYFSKVQIFEKNYWSTMVKTTVMYLVLLEFHLNMLYVNCVCVLKTCFKKINDDLTHMQKFIISDVELPATNLICHIQRNQFFLTELKILMKQYLILSKTVQTLNIIFSLQLLAIIILSFAEITVELYFYLVRWQGEVLITFDKHLLDAFLTSMLHYIIKVVFIVWACETGKNEAQKIGTTIYDVHNSIRDKQIKKELQLFSLQILHCKNTFLTKGLTMDATLLATMVGSITTYMLILIQFLIVTHSCDGNLIIDSMGLRDLQLFSLQVLHCNNTFSAKGFTMDAKLLAAVSNIDRTFLLINNSNL</sequence>
<keyword evidence="5 8" id="KW-0472">Membrane</keyword>
<dbReference type="GO" id="GO:0007635">
    <property type="term" value="P:chemosensory behavior"/>
    <property type="evidence" value="ECO:0007669"/>
    <property type="project" value="TreeGrafter"/>
</dbReference>
<dbReference type="InterPro" id="IPR013604">
    <property type="entry name" value="7TM_chemorcpt"/>
</dbReference>
<evidence type="ECO:0000256" key="1">
    <source>
        <dbReference type="ARBA" id="ARBA00004651"/>
    </source>
</evidence>
<dbReference type="Proteomes" id="UP000078542">
    <property type="component" value="Unassembled WGS sequence"/>
</dbReference>
<dbReference type="GO" id="GO:0043025">
    <property type="term" value="C:neuronal cell body"/>
    <property type="evidence" value="ECO:0007669"/>
    <property type="project" value="TreeGrafter"/>
</dbReference>
<dbReference type="GO" id="GO:0030425">
    <property type="term" value="C:dendrite"/>
    <property type="evidence" value="ECO:0007669"/>
    <property type="project" value="TreeGrafter"/>
</dbReference>
<evidence type="ECO:0000313" key="9">
    <source>
        <dbReference type="EMBL" id="KYN03748.1"/>
    </source>
</evidence>
<dbReference type="GO" id="GO:0008049">
    <property type="term" value="P:male courtship behavior"/>
    <property type="evidence" value="ECO:0007669"/>
    <property type="project" value="TreeGrafter"/>
</dbReference>
<dbReference type="STRING" id="456900.A0A195CSR2"/>
<dbReference type="GO" id="GO:0005886">
    <property type="term" value="C:plasma membrane"/>
    <property type="evidence" value="ECO:0007669"/>
    <property type="project" value="UniProtKB-SubCell"/>
</dbReference>
<protein>
    <recommendedName>
        <fullName evidence="8">Gustatory receptor</fullName>
    </recommendedName>
</protein>
<feature type="transmembrane region" description="Helical" evidence="8">
    <location>
        <begin position="64"/>
        <end position="83"/>
    </location>
</feature>
<comment type="similarity">
    <text evidence="8">Belongs to the insect chemoreceptor superfamily. Gustatory receptor (GR) family.</text>
</comment>
<keyword evidence="7 8" id="KW-0807">Transducer</keyword>
<feature type="transmembrane region" description="Helical" evidence="8">
    <location>
        <begin position="234"/>
        <end position="257"/>
    </location>
</feature>
<feature type="transmembrane region" description="Helical" evidence="8">
    <location>
        <begin position="152"/>
        <end position="172"/>
    </location>
</feature>
<evidence type="ECO:0000313" key="10">
    <source>
        <dbReference type="Proteomes" id="UP000078542"/>
    </source>
</evidence>
<keyword evidence="6 8" id="KW-0675">Receptor</keyword>
<evidence type="ECO:0000256" key="3">
    <source>
        <dbReference type="ARBA" id="ARBA00022692"/>
    </source>
</evidence>
<reference evidence="9 10" key="1">
    <citation type="submission" date="2016-03" db="EMBL/GenBank/DDBJ databases">
        <title>Cyphomyrmex costatus WGS genome.</title>
        <authorList>
            <person name="Nygaard S."/>
            <person name="Hu H."/>
            <person name="Boomsma J."/>
            <person name="Zhang G."/>
        </authorList>
    </citation>
    <scope>NUCLEOTIDE SEQUENCE [LARGE SCALE GENOMIC DNA]</scope>
    <source>
        <strain evidence="9">MS0001</strain>
        <tissue evidence="9">Whole body</tissue>
    </source>
</reference>
<keyword evidence="4 8" id="KW-1133">Transmembrane helix</keyword>